<keyword evidence="1" id="KW-0812">Transmembrane</keyword>
<evidence type="ECO:0000313" key="2">
    <source>
        <dbReference type="EMBL" id="CAL6000607.1"/>
    </source>
</evidence>
<keyword evidence="1" id="KW-0472">Membrane</keyword>
<keyword evidence="3" id="KW-1185">Reference proteome</keyword>
<sequence length="297" mass="33012">MISVLAFNPQLTQFSITPGIFVKYGSTLKAQAGTDYDLLVQLYNDDTSVANCPDYISTYQSEFSFNFQEYANTNRVQPQIFSQACSGTLLVLKIRLCSDFGLPTILYLNQKSAPQSTVLNIAVLPQQLSAELSGPASFNITYIEKYSPDAISGSEILSETVFVLPFALVDSFGNPARQFCCLNCFQVTGSEAMSQVSVSFSEESNFCNVFATVLLNGFKEKVTVTSSFLGAGMNAQAVNEKWYSELFQMKIESKITLKVVKDQEWTVWESVVVGILMIAVGIIWFSVKFEKDRKKKK</sequence>
<dbReference type="EMBL" id="CAXDID020000041">
    <property type="protein sequence ID" value="CAL6000607.1"/>
    <property type="molecule type" value="Genomic_DNA"/>
</dbReference>
<comment type="caution">
    <text evidence="2">The sequence shown here is derived from an EMBL/GenBank/DDBJ whole genome shotgun (WGS) entry which is preliminary data.</text>
</comment>
<evidence type="ECO:0000313" key="3">
    <source>
        <dbReference type="Proteomes" id="UP001642409"/>
    </source>
</evidence>
<evidence type="ECO:0000256" key="1">
    <source>
        <dbReference type="SAM" id="Phobius"/>
    </source>
</evidence>
<name>A0ABP1HTH6_9EUKA</name>
<feature type="transmembrane region" description="Helical" evidence="1">
    <location>
        <begin position="265"/>
        <end position="287"/>
    </location>
</feature>
<keyword evidence="1" id="KW-1133">Transmembrane helix</keyword>
<proteinExistence type="predicted"/>
<protein>
    <submittedName>
        <fullName evidence="2">Hypothetical_protein</fullName>
    </submittedName>
</protein>
<organism evidence="2 3">
    <name type="scientific">Hexamita inflata</name>
    <dbReference type="NCBI Taxonomy" id="28002"/>
    <lineage>
        <taxon>Eukaryota</taxon>
        <taxon>Metamonada</taxon>
        <taxon>Diplomonadida</taxon>
        <taxon>Hexamitidae</taxon>
        <taxon>Hexamitinae</taxon>
        <taxon>Hexamita</taxon>
    </lineage>
</organism>
<dbReference type="Proteomes" id="UP001642409">
    <property type="component" value="Unassembled WGS sequence"/>
</dbReference>
<accession>A0ABP1HTH6</accession>
<reference evidence="2 3" key="1">
    <citation type="submission" date="2024-07" db="EMBL/GenBank/DDBJ databases">
        <authorList>
            <person name="Akdeniz Z."/>
        </authorList>
    </citation>
    <scope>NUCLEOTIDE SEQUENCE [LARGE SCALE GENOMIC DNA]</scope>
</reference>
<gene>
    <name evidence="2" type="ORF">HINF_LOCUS16782</name>
</gene>